<dbReference type="InterPro" id="IPR045619">
    <property type="entry name" value="DUF6443"/>
</dbReference>
<reference evidence="6" key="1">
    <citation type="submission" date="2016-10" db="EMBL/GenBank/DDBJ databases">
        <authorList>
            <person name="Varghese N."/>
            <person name="Submissions S."/>
        </authorList>
    </citation>
    <scope>NUCLEOTIDE SEQUENCE [LARGE SCALE GENOMIC DNA]</scope>
    <source>
        <strain evidence="6">DSM 25811 / CCM 8410 / LMG 26954 / E90</strain>
    </source>
</reference>
<feature type="domain" description="Toxin YqcG C-terminal" evidence="3">
    <location>
        <begin position="1130"/>
        <end position="1197"/>
    </location>
</feature>
<dbReference type="Proteomes" id="UP000198757">
    <property type="component" value="Unassembled WGS sequence"/>
</dbReference>
<keyword evidence="2" id="KW-0732">Signal</keyword>
<organism evidence="5 6">
    <name type="scientific">Niabella drilacis (strain DSM 25811 / CCM 8410 / CCUG 62505 / LMG 26954 / E90)</name>
    <dbReference type="NCBI Taxonomy" id="1285928"/>
    <lineage>
        <taxon>Bacteria</taxon>
        <taxon>Pseudomonadati</taxon>
        <taxon>Bacteroidota</taxon>
        <taxon>Chitinophagia</taxon>
        <taxon>Chitinophagales</taxon>
        <taxon>Chitinophagaceae</taxon>
        <taxon>Niabella</taxon>
    </lineage>
</organism>
<evidence type="ECO:0000256" key="1">
    <source>
        <dbReference type="SAM" id="MobiDB-lite"/>
    </source>
</evidence>
<dbReference type="OrthoDB" id="976756at2"/>
<dbReference type="InterPro" id="IPR022385">
    <property type="entry name" value="Rhs_assc_core"/>
</dbReference>
<dbReference type="STRING" id="1285928.SAMN04487894_1188"/>
<feature type="compositionally biased region" description="Basic residues" evidence="1">
    <location>
        <begin position="1191"/>
        <end position="1201"/>
    </location>
</feature>
<keyword evidence="6" id="KW-1185">Reference proteome</keyword>
<dbReference type="AlphaFoldDB" id="A0A1G6ZFU5"/>
<dbReference type="Pfam" id="PF14410">
    <property type="entry name" value="GH-E"/>
    <property type="match status" value="1"/>
</dbReference>
<sequence length="1201" mass="132436">MQNRNYIYMLVLLLLGSRETYAQQPTNLPVYNSSTPVNYIRTWTATAPTTDAAGLPLKGLNEVKEATQYFDGLGRPLQTVLKKGALATNGSDIQDTSGAKDLVTPVLYDAFGREQYQFAPFAANSAGGNTSLSDGQFKLNPFAQHQQFMEGRYGSQGEDNYYSQTVFEASPLSRVMEQFAPGKSWAGSYQGSTEETRHSIKNKYWANTAADAVRIWTVANGTPGSTISSSYTTSGTYLAGMLYKNVTADEQGKQVIAFKDKEGQVILKKVQLTAAKDNGTGSGHAGWLCTYYIYDDLGNLRCVIQPEGVKTMNDAASWTLTSTLLAEQCFRYEYDGWQRMIVKQVPGAGAVVMVYDVRDRLVMTQDGNLRSQGNWNYTQYDNLNRPVRTGLVNLGSSTPNTHWTAAMSKTGDTNSAIQYPEAGMLTNATVLTETFYDGYDWVTQSPHSAALPSGFSDYDNSLDAGNLAAADNPNFPYEQKNTKDTRTKGLVTGMRVNILGTPDYIYTLTIYDNKARPIQVKTKNQTTGIDLVTTQYSWSGQPLTIVSRESKASGAAIAVTTVTKNTYDVLGRLVKTTKNVSSSTGLSSGDKIIAVNKYDELGQLVGKTLGATDANGTAGAETQAYEYNVRGWLLGMNRGYVNNSQNTSSFGFDLAYDKINNLPGTANYTKGMYNGNITGMTWRGKTGSAEIRRYDYDYDAANRILKGDFKDFTNTANNTAFDIKMGNGINPEQAYGYNGNIKTMQQYGLYQGSKRLIDNLSYTYKENGLSNKLAAVTDGGVSTAGLGDFNNGVNSGDDYTYDTNGNLTKDANKNISGISYNILNLPQQIDVTGQGTISYQYDAAGNKLSKTVDETGQGQKVTTYLGGMIFENDVLQHVAMEEGRFRPNGSVFTADYFLKDHLGNVRAMINENGTLLEETHYYPFGLTMRGISTQNATPSLHNKDKTFQGQKFDDDLGVNYYSFKYRNHDPQIGRFIQLDPLADDYPHNSTYAFSENRVVNGVELEGLEYMTYSYNEAGVRANQQATAQRSTQRARSGAMRTFDKGLKLAGGLTLTTKSPVGLAAGGILLIGTTMVVLMQEALEGEVKEGGKDPKENKILEEKKDNTYNRVKPRKKTLEKVNENQPRNDAGEMVDPNTGEPLVDGETDLGHKPGNEWRKRQQMHKERGSSRKEVIEAENDPDLYQYEGRSNNRGHKYEKKDN</sequence>
<name>A0A1G6ZFU5_NIADE</name>
<evidence type="ECO:0000313" key="5">
    <source>
        <dbReference type="EMBL" id="SDE00725.1"/>
    </source>
</evidence>
<dbReference type="InterPro" id="IPR050708">
    <property type="entry name" value="T6SS_VgrG/RHS"/>
</dbReference>
<feature type="region of interest" description="Disordered" evidence="1">
    <location>
        <begin position="1086"/>
        <end position="1201"/>
    </location>
</feature>
<evidence type="ECO:0000259" key="3">
    <source>
        <dbReference type="Pfam" id="PF14410"/>
    </source>
</evidence>
<evidence type="ECO:0000256" key="2">
    <source>
        <dbReference type="SAM" id="SignalP"/>
    </source>
</evidence>
<dbReference type="PANTHER" id="PTHR32305">
    <property type="match status" value="1"/>
</dbReference>
<proteinExistence type="predicted"/>
<dbReference type="InterPro" id="IPR026835">
    <property type="entry name" value="YqcG_C"/>
</dbReference>
<gene>
    <name evidence="5" type="ORF">SAMN04487894_1188</name>
</gene>
<dbReference type="PANTHER" id="PTHR32305:SF15">
    <property type="entry name" value="PROTEIN RHSA-RELATED"/>
    <property type="match status" value="1"/>
</dbReference>
<feature type="compositionally biased region" description="Basic and acidic residues" evidence="1">
    <location>
        <begin position="1147"/>
        <end position="1174"/>
    </location>
</feature>
<feature type="signal peptide" evidence="2">
    <location>
        <begin position="1"/>
        <end position="22"/>
    </location>
</feature>
<protein>
    <submittedName>
        <fullName evidence="5">RHS repeat-associated core domain-containing protein</fullName>
    </submittedName>
</protein>
<feature type="domain" description="DUF6443" evidence="4">
    <location>
        <begin position="41"/>
        <end position="195"/>
    </location>
</feature>
<dbReference type="Gene3D" id="2.180.10.10">
    <property type="entry name" value="RHS repeat-associated core"/>
    <property type="match status" value="1"/>
</dbReference>
<feature type="chain" id="PRO_5011500597" evidence="2">
    <location>
        <begin position="23"/>
        <end position="1201"/>
    </location>
</feature>
<evidence type="ECO:0000313" key="6">
    <source>
        <dbReference type="Proteomes" id="UP000198757"/>
    </source>
</evidence>
<dbReference type="EMBL" id="FMZO01000018">
    <property type="protein sequence ID" value="SDE00725.1"/>
    <property type="molecule type" value="Genomic_DNA"/>
</dbReference>
<feature type="compositionally biased region" description="Basic and acidic residues" evidence="1">
    <location>
        <begin position="1086"/>
        <end position="1106"/>
    </location>
</feature>
<dbReference type="Pfam" id="PF20041">
    <property type="entry name" value="DUF6443"/>
    <property type="match status" value="1"/>
</dbReference>
<accession>A0A1G6ZFU5</accession>
<evidence type="ECO:0000259" key="4">
    <source>
        <dbReference type="Pfam" id="PF20041"/>
    </source>
</evidence>
<dbReference type="NCBIfam" id="TIGR03696">
    <property type="entry name" value="Rhs_assc_core"/>
    <property type="match status" value="1"/>
</dbReference>